<dbReference type="InterPro" id="IPR017441">
    <property type="entry name" value="Protein_kinase_ATP_BS"/>
</dbReference>
<keyword evidence="2" id="KW-0547">Nucleotide-binding</keyword>
<evidence type="ECO:0000259" key="3">
    <source>
        <dbReference type="PROSITE" id="PS50011"/>
    </source>
</evidence>
<reference evidence="5" key="1">
    <citation type="journal article" date="2016" name="Nat. Commun.">
        <title>The Gonium pectorale genome demonstrates co-option of cell cycle regulation during the evolution of multicellularity.</title>
        <authorList>
            <person name="Hanschen E.R."/>
            <person name="Marriage T.N."/>
            <person name="Ferris P.J."/>
            <person name="Hamaji T."/>
            <person name="Toyoda A."/>
            <person name="Fujiyama A."/>
            <person name="Neme R."/>
            <person name="Noguchi H."/>
            <person name="Minakuchi Y."/>
            <person name="Suzuki M."/>
            <person name="Kawai-Toyooka H."/>
            <person name="Smith D.R."/>
            <person name="Sparks H."/>
            <person name="Anderson J."/>
            <person name="Bakaric R."/>
            <person name="Luria V."/>
            <person name="Karger A."/>
            <person name="Kirschner M.W."/>
            <person name="Durand P.M."/>
            <person name="Michod R.E."/>
            <person name="Nozaki H."/>
            <person name="Olson B.J."/>
        </authorList>
    </citation>
    <scope>NUCLEOTIDE SEQUENCE [LARGE SCALE GENOMIC DNA]</scope>
    <source>
        <strain evidence="5">NIES-2863</strain>
    </source>
</reference>
<evidence type="ECO:0000256" key="1">
    <source>
        <dbReference type="ARBA" id="ARBA00022734"/>
    </source>
</evidence>
<accession>A0A150GLP3</accession>
<evidence type="ECO:0000313" key="4">
    <source>
        <dbReference type="EMBL" id="KXZ50665.1"/>
    </source>
</evidence>
<dbReference type="PANTHER" id="PTHR33589:SF3">
    <property type="entry name" value="ZYMOGEN GRANULE MEMBRANE PROTEIN 16-LIKE"/>
    <property type="match status" value="1"/>
</dbReference>
<comment type="caution">
    <text evidence="4">The sequence shown here is derived from an EMBL/GenBank/DDBJ whole genome shotgun (WGS) entry which is preliminary data.</text>
</comment>
<keyword evidence="5" id="KW-1185">Reference proteome</keyword>
<dbReference type="InterPro" id="IPR011009">
    <property type="entry name" value="Kinase-like_dom_sf"/>
</dbReference>
<evidence type="ECO:0000313" key="5">
    <source>
        <dbReference type="Proteomes" id="UP000075714"/>
    </source>
</evidence>
<proteinExistence type="predicted"/>
<evidence type="ECO:0000256" key="2">
    <source>
        <dbReference type="PROSITE-ProRule" id="PRU10141"/>
    </source>
</evidence>
<protein>
    <recommendedName>
        <fullName evidence="3">Protein kinase domain-containing protein</fullName>
    </recommendedName>
</protein>
<dbReference type="SUPFAM" id="SSF56112">
    <property type="entry name" value="Protein kinase-like (PK-like)"/>
    <property type="match status" value="1"/>
</dbReference>
<dbReference type="OrthoDB" id="549357at2759"/>
<dbReference type="GO" id="GO:0005524">
    <property type="term" value="F:ATP binding"/>
    <property type="evidence" value="ECO:0007669"/>
    <property type="project" value="UniProtKB-UniRule"/>
</dbReference>
<dbReference type="Proteomes" id="UP000075714">
    <property type="component" value="Unassembled WGS sequence"/>
</dbReference>
<dbReference type="AlphaFoldDB" id="A0A150GLP3"/>
<keyword evidence="1" id="KW-0430">Lectin</keyword>
<dbReference type="GO" id="GO:0004672">
    <property type="term" value="F:protein kinase activity"/>
    <property type="evidence" value="ECO:0007669"/>
    <property type="project" value="InterPro"/>
</dbReference>
<dbReference type="Gene3D" id="3.30.200.20">
    <property type="entry name" value="Phosphorylase Kinase, domain 1"/>
    <property type="match status" value="1"/>
</dbReference>
<organism evidence="4 5">
    <name type="scientific">Gonium pectorale</name>
    <name type="common">Green alga</name>
    <dbReference type="NCBI Taxonomy" id="33097"/>
    <lineage>
        <taxon>Eukaryota</taxon>
        <taxon>Viridiplantae</taxon>
        <taxon>Chlorophyta</taxon>
        <taxon>core chlorophytes</taxon>
        <taxon>Chlorophyceae</taxon>
        <taxon>CS clade</taxon>
        <taxon>Chlamydomonadales</taxon>
        <taxon>Volvocaceae</taxon>
        <taxon>Gonium</taxon>
    </lineage>
</organism>
<sequence length="476" mass="49925">MAVQRLIVGVPFDGFTPTAVEVLLLDCTLLSASAYAALPGAVELLPQSRVWPPLLLHGDQQMAMEWGPAGLWLAPGLQEALADQDRVCGQPPDRAQVTYIGRRFDGTVLPEDSWTGGSSVVAGGKKGIGSEDAVVCTISGYTPELVGGHTFTDLKGTADRCEMNRPLALRNLVLYNLAPGGVGPPQQPVDGIYGGSDSSFLRLHNVTLVVPEPEWRALVAAVLMTHATAELQAAAAARAGPLAKPAPPQRQPLSYDPSSGILVLAVARHYGWEGTNVTITFRLPDDAPPGARLLPYGPLDLPYKGLAEMDGGTASGRLPALGPPKGAELLVDATPITTTDESHLILHSSSAAQVYFCDLRDRVGRPHSGGGEEGADGATAPQRRWCTAGRKDDLSGAIRALQAGLQDAELELFGMLGSGAFGVVYRGIWRGLPAAIKTLIVPEATVDKEGRARQRAVLEAAISMSMAHPNVVGGCG</sequence>
<name>A0A150GLP3_GONPE</name>
<dbReference type="GO" id="GO:0030246">
    <property type="term" value="F:carbohydrate binding"/>
    <property type="evidence" value="ECO:0007669"/>
    <property type="project" value="UniProtKB-KW"/>
</dbReference>
<dbReference type="PROSITE" id="PS00107">
    <property type="entry name" value="PROTEIN_KINASE_ATP"/>
    <property type="match status" value="1"/>
</dbReference>
<dbReference type="EMBL" id="LSYV01000016">
    <property type="protein sequence ID" value="KXZ50665.1"/>
    <property type="molecule type" value="Genomic_DNA"/>
</dbReference>
<dbReference type="PROSITE" id="PS50011">
    <property type="entry name" value="PROTEIN_KINASE_DOM"/>
    <property type="match status" value="1"/>
</dbReference>
<dbReference type="InterPro" id="IPR052321">
    <property type="entry name" value="PolyBind_ProtTraffic"/>
</dbReference>
<feature type="domain" description="Protein kinase" evidence="3">
    <location>
        <begin position="410"/>
        <end position="476"/>
    </location>
</feature>
<dbReference type="PANTHER" id="PTHR33589">
    <property type="entry name" value="OS11G0524900 PROTEIN"/>
    <property type="match status" value="1"/>
</dbReference>
<keyword evidence="2" id="KW-0067">ATP-binding</keyword>
<dbReference type="InterPro" id="IPR000719">
    <property type="entry name" value="Prot_kinase_dom"/>
</dbReference>
<feature type="binding site" evidence="2">
    <location>
        <position position="437"/>
    </location>
    <ligand>
        <name>ATP</name>
        <dbReference type="ChEBI" id="CHEBI:30616"/>
    </ligand>
</feature>
<gene>
    <name evidence="4" type="ORF">GPECTOR_15g349</name>
</gene>
<dbReference type="STRING" id="33097.A0A150GLP3"/>